<dbReference type="SMART" id="SM00595">
    <property type="entry name" value="MADF"/>
    <property type="match status" value="1"/>
</dbReference>
<evidence type="ECO:0000313" key="3">
    <source>
        <dbReference type="Proteomes" id="UP001497644"/>
    </source>
</evidence>
<gene>
    <name evidence="2" type="ORF">LPLAT_LOCUS5380</name>
</gene>
<dbReference type="InterPro" id="IPR006578">
    <property type="entry name" value="MADF-dom"/>
</dbReference>
<accession>A0AAV2MX52</accession>
<dbReference type="Pfam" id="PF10545">
    <property type="entry name" value="MADF_DNA_bdg"/>
    <property type="match status" value="1"/>
</dbReference>
<dbReference type="PROSITE" id="PS51029">
    <property type="entry name" value="MADF"/>
    <property type="match status" value="1"/>
</dbReference>
<reference evidence="2" key="1">
    <citation type="submission" date="2024-04" db="EMBL/GenBank/DDBJ databases">
        <authorList>
            <consortium name="Molecular Ecology Group"/>
        </authorList>
    </citation>
    <scope>NUCLEOTIDE SEQUENCE</scope>
</reference>
<organism evidence="2 3">
    <name type="scientific">Lasius platythorax</name>
    <dbReference type="NCBI Taxonomy" id="488582"/>
    <lineage>
        <taxon>Eukaryota</taxon>
        <taxon>Metazoa</taxon>
        <taxon>Ecdysozoa</taxon>
        <taxon>Arthropoda</taxon>
        <taxon>Hexapoda</taxon>
        <taxon>Insecta</taxon>
        <taxon>Pterygota</taxon>
        <taxon>Neoptera</taxon>
        <taxon>Endopterygota</taxon>
        <taxon>Hymenoptera</taxon>
        <taxon>Apocrita</taxon>
        <taxon>Aculeata</taxon>
        <taxon>Formicoidea</taxon>
        <taxon>Formicidae</taxon>
        <taxon>Formicinae</taxon>
        <taxon>Lasius</taxon>
        <taxon>Lasius</taxon>
    </lineage>
</organism>
<protein>
    <recommendedName>
        <fullName evidence="1">MADF domain-containing protein</fullName>
    </recommendedName>
</protein>
<proteinExistence type="predicted"/>
<name>A0AAV2MX52_9HYME</name>
<dbReference type="EMBL" id="CAXIPU020000435">
    <property type="protein sequence ID" value="CAL1671968.1"/>
    <property type="molecule type" value="Genomic_DNA"/>
</dbReference>
<feature type="domain" description="MADF" evidence="1">
    <location>
        <begin position="15"/>
        <end position="103"/>
    </location>
</feature>
<keyword evidence="3" id="KW-1185">Reference proteome</keyword>
<sequence length="103" mass="12304">MAPKLARLKNSEICIFLEVLENYPIIWNIKLKDYSNKPMRDGQVAMMLIDLEKKNLKMCEEEFRARFKSIKDTYRKELKKVNNSKKSGTDPDSLYIPRLIWYD</sequence>
<dbReference type="Proteomes" id="UP001497644">
    <property type="component" value="Unassembled WGS sequence"/>
</dbReference>
<evidence type="ECO:0000259" key="1">
    <source>
        <dbReference type="PROSITE" id="PS51029"/>
    </source>
</evidence>
<evidence type="ECO:0000313" key="2">
    <source>
        <dbReference type="EMBL" id="CAL1671968.1"/>
    </source>
</evidence>
<dbReference type="AlphaFoldDB" id="A0AAV2MX52"/>
<comment type="caution">
    <text evidence="2">The sequence shown here is derived from an EMBL/GenBank/DDBJ whole genome shotgun (WGS) entry which is preliminary data.</text>
</comment>